<evidence type="ECO:0000313" key="3">
    <source>
        <dbReference type="EMBL" id="CAP12595.1"/>
    </source>
</evidence>
<feature type="region of interest" description="Disordered" evidence="1">
    <location>
        <begin position="1"/>
        <end position="30"/>
    </location>
</feature>
<evidence type="ECO:0000259" key="2">
    <source>
        <dbReference type="Pfam" id="PF05175"/>
    </source>
</evidence>
<dbReference type="CDD" id="cd02440">
    <property type="entry name" value="AdoMet_MTases"/>
    <property type="match status" value="1"/>
</dbReference>
<reference evidence="3" key="1">
    <citation type="journal article" date="2008" name="Microbiology">
        <title>Biosynthesis of elloramycin in Streptomyces olivaceus requires glycosylation by enzymes encoded outside the aglycon cluster.</title>
        <authorList>
            <person name="Ramos A."/>
            <person name="Lombo F."/>
            <person name="Brana A.F."/>
            <person name="Rohr J."/>
            <person name="Mendez C."/>
            <person name="Salas J.A."/>
        </authorList>
    </citation>
    <scope>NUCLEOTIDE SEQUENCE</scope>
    <source>
        <strain evidence="3">Tu 2353</strain>
    </source>
</reference>
<dbReference type="InterPro" id="IPR007848">
    <property type="entry name" value="Small_mtfrase_dom"/>
</dbReference>
<proteinExistence type="predicted"/>
<organism evidence="3">
    <name type="scientific">Streptomyces olivaceus</name>
    <dbReference type="NCBI Taxonomy" id="47716"/>
    <lineage>
        <taxon>Bacteria</taxon>
        <taxon>Bacillati</taxon>
        <taxon>Actinomycetota</taxon>
        <taxon>Actinomycetes</taxon>
        <taxon>Kitasatosporales</taxon>
        <taxon>Streptomycetaceae</taxon>
        <taxon>Streptomyces</taxon>
    </lineage>
</organism>
<dbReference type="AlphaFoldDB" id="A8KQV1"/>
<dbReference type="GO" id="GO:0032259">
    <property type="term" value="P:methylation"/>
    <property type="evidence" value="ECO:0007669"/>
    <property type="project" value="InterPro"/>
</dbReference>
<evidence type="ECO:0000256" key="1">
    <source>
        <dbReference type="SAM" id="MobiDB-lite"/>
    </source>
</evidence>
<dbReference type="Pfam" id="PF05175">
    <property type="entry name" value="MTS"/>
    <property type="match status" value="1"/>
</dbReference>
<dbReference type="EMBL" id="AM900040">
    <property type="protein sequence ID" value="CAP12595.1"/>
    <property type="molecule type" value="Genomic_DNA"/>
</dbReference>
<dbReference type="GO" id="GO:0036009">
    <property type="term" value="F:protein-glutamine N-methyltransferase activity"/>
    <property type="evidence" value="ECO:0007669"/>
    <property type="project" value="TreeGrafter"/>
</dbReference>
<feature type="compositionally biased region" description="Polar residues" evidence="1">
    <location>
        <begin position="1"/>
        <end position="11"/>
    </location>
</feature>
<sequence length="399" mass="43926">MTTTAEQQITWTDGDGRTRTSLWHSENGAAPPRRIVPVDDRITADAAYRMAVEGTALLWTGDFHNARQLLSALRRRIERRPRRSAQDPRVAFNQHRQAQAFRSRVLSSLLVPVDEGAVLALRRAPDIRDACAEAGCPLDRPFVCSLHALLGMTGAREWRRKGVEVPALGGARIHPRYGVFAPQRGEYVDLVARATLPDTGARPLVAFDIGTGTGVLAAVLARRGVPEVVATDLNPRALACARENLDRLGLAERVTVMEADLFPPRRRASLVVCNPPWLPAKPTSELESAVYDPGGRMLRAFLERLPRHLEPGGEAWLVLSDLAEHLGLRSREELLGLFAESGLAVRDRLDTRPRHGKADDASDALHDARSREVTSLWRLVLLRDLPEPVGDQTTRTGSG</sequence>
<feature type="domain" description="Methyltransferase small" evidence="2">
    <location>
        <begin position="205"/>
        <end position="320"/>
    </location>
</feature>
<gene>
    <name evidence="3" type="primary">elmF</name>
</gene>
<protein>
    <submittedName>
        <fullName evidence="3">ElmF protein</fullName>
    </submittedName>
</protein>
<name>A8KQV1_STROV</name>
<dbReference type="InterPro" id="IPR002052">
    <property type="entry name" value="DNA_methylase_N6_adenine_CS"/>
</dbReference>
<dbReference type="Gene3D" id="3.40.50.150">
    <property type="entry name" value="Vaccinia Virus protein VP39"/>
    <property type="match status" value="1"/>
</dbReference>
<dbReference type="PROSITE" id="PS00092">
    <property type="entry name" value="N6_MTASE"/>
    <property type="match status" value="1"/>
</dbReference>
<dbReference type="GO" id="GO:0003676">
    <property type="term" value="F:nucleic acid binding"/>
    <property type="evidence" value="ECO:0007669"/>
    <property type="project" value="InterPro"/>
</dbReference>
<dbReference type="InterPro" id="IPR029063">
    <property type="entry name" value="SAM-dependent_MTases_sf"/>
</dbReference>
<dbReference type="InterPro" id="IPR050320">
    <property type="entry name" value="N5-glutamine_MTase"/>
</dbReference>
<dbReference type="PANTHER" id="PTHR18895">
    <property type="entry name" value="HEMK METHYLTRANSFERASE"/>
    <property type="match status" value="1"/>
</dbReference>
<dbReference type="SUPFAM" id="SSF53335">
    <property type="entry name" value="S-adenosyl-L-methionine-dependent methyltransferases"/>
    <property type="match status" value="1"/>
</dbReference>
<dbReference type="PANTHER" id="PTHR18895:SF74">
    <property type="entry name" value="MTRF1L RELEASE FACTOR GLUTAMINE METHYLTRANSFERASE"/>
    <property type="match status" value="1"/>
</dbReference>
<accession>A8KQV1</accession>